<reference evidence="1 2" key="1">
    <citation type="journal article" date="2016" name="Eur. J. Clin. Microbiol. Infect. Dis.">
        <title>Whole genome sequencing as a tool for phylogenetic analysis of clinical strains of Mitis group streptococci.</title>
        <authorList>
            <person name="Rasmussen L.H."/>
            <person name="Dargis R."/>
            <person name="Hojholt K."/>
            <person name="Christensen J.J."/>
            <person name="Skovgaard O."/>
            <person name="Justesen U.S."/>
            <person name="Rosenvinge F.S."/>
            <person name="Moser C."/>
            <person name="Lukjancenko O."/>
            <person name="Rasmussen S."/>
            <person name="Nielsen X.C."/>
        </authorList>
    </citation>
    <scope>NUCLEOTIDE SEQUENCE [LARGE SCALE GENOMIC DNA]</scope>
    <source>
        <strain evidence="1 2">RH_50738_11</strain>
    </source>
</reference>
<dbReference type="RefSeq" id="WP_080976344.1">
    <property type="nucleotide sequence ID" value="NZ_JAPVZG010000008.1"/>
</dbReference>
<dbReference type="Proteomes" id="UP000193441">
    <property type="component" value="Unassembled WGS sequence"/>
</dbReference>
<dbReference type="EMBL" id="NCVE01000024">
    <property type="protein sequence ID" value="ORO90354.1"/>
    <property type="molecule type" value="Genomic_DNA"/>
</dbReference>
<name>A0AAX0NAK4_STRMT</name>
<sequence>MDKLNMKNKIIDVYKIAHRLISITVENPDFSDLKINQFVRIGEKEYRVRSVPMIHSTPPKSILEIDTFAIDYTEDDLMNKEAVFRRLDSEA</sequence>
<dbReference type="AlphaFoldDB" id="A0AAX0NAK4"/>
<proteinExistence type="predicted"/>
<evidence type="ECO:0000313" key="2">
    <source>
        <dbReference type="Proteomes" id="UP000193441"/>
    </source>
</evidence>
<accession>A0AAX0NAK4</accession>
<organism evidence="1 2">
    <name type="scientific">Streptococcus mitis</name>
    <dbReference type="NCBI Taxonomy" id="28037"/>
    <lineage>
        <taxon>Bacteria</taxon>
        <taxon>Bacillati</taxon>
        <taxon>Bacillota</taxon>
        <taxon>Bacilli</taxon>
        <taxon>Lactobacillales</taxon>
        <taxon>Streptococcaceae</taxon>
        <taxon>Streptococcus</taxon>
        <taxon>Streptococcus mitis group</taxon>
    </lineage>
</organism>
<gene>
    <name evidence="1" type="ORF">B7701_03785</name>
</gene>
<evidence type="ECO:0000313" key="1">
    <source>
        <dbReference type="EMBL" id="ORO90354.1"/>
    </source>
</evidence>
<comment type="caution">
    <text evidence="1">The sequence shown here is derived from an EMBL/GenBank/DDBJ whole genome shotgun (WGS) entry which is preliminary data.</text>
</comment>
<evidence type="ECO:0008006" key="3">
    <source>
        <dbReference type="Google" id="ProtNLM"/>
    </source>
</evidence>
<protein>
    <recommendedName>
        <fullName evidence="3">Phage protein</fullName>
    </recommendedName>
</protein>